<protein>
    <recommendedName>
        <fullName evidence="3">cellulase</fullName>
        <ecNumber evidence="3">3.2.1.4</ecNumber>
    </recommendedName>
</protein>
<feature type="chain" id="PRO_5047407360" description="cellulase" evidence="8">
    <location>
        <begin position="24"/>
        <end position="334"/>
    </location>
</feature>
<keyword evidence="5" id="KW-0136">Cellulose degradation</keyword>
<proteinExistence type="inferred from homology"/>
<reference evidence="9 10" key="1">
    <citation type="submission" date="2021-01" db="EMBL/GenBank/DDBJ databases">
        <title>011410 draft genome.</title>
        <authorList>
            <person name="Lang L."/>
        </authorList>
    </citation>
    <scope>NUCLEOTIDE SEQUENCE [LARGE SCALE GENOMIC DNA]</scope>
    <source>
        <strain evidence="9 10">KCTC 42845</strain>
    </source>
</reference>
<comment type="catalytic activity">
    <reaction evidence="1">
        <text>Endohydrolysis of (1-&gt;4)-beta-D-glucosidic linkages in cellulose, lichenin and cereal beta-D-glucans.</text>
        <dbReference type="EC" id="3.2.1.4"/>
    </reaction>
</comment>
<keyword evidence="6" id="KW-0326">Glycosidase</keyword>
<evidence type="ECO:0000256" key="7">
    <source>
        <dbReference type="ARBA" id="ARBA00023326"/>
    </source>
</evidence>
<comment type="caution">
    <text evidence="9">The sequence shown here is derived from an EMBL/GenBank/DDBJ whole genome shotgun (WGS) entry which is preliminary data.</text>
</comment>
<evidence type="ECO:0000256" key="6">
    <source>
        <dbReference type="ARBA" id="ARBA00023295"/>
    </source>
</evidence>
<dbReference type="GO" id="GO:0016787">
    <property type="term" value="F:hydrolase activity"/>
    <property type="evidence" value="ECO:0007669"/>
    <property type="project" value="UniProtKB-KW"/>
</dbReference>
<keyword evidence="8" id="KW-0732">Signal</keyword>
<evidence type="ECO:0000256" key="4">
    <source>
        <dbReference type="ARBA" id="ARBA00022801"/>
    </source>
</evidence>
<evidence type="ECO:0000313" key="10">
    <source>
        <dbReference type="Proteomes" id="UP000644749"/>
    </source>
</evidence>
<evidence type="ECO:0000256" key="3">
    <source>
        <dbReference type="ARBA" id="ARBA00012601"/>
    </source>
</evidence>
<comment type="similarity">
    <text evidence="2">Belongs to the glycosyl hydrolase 8 (cellulase D) family.</text>
</comment>
<keyword evidence="7" id="KW-0624">Polysaccharide degradation</keyword>
<evidence type="ECO:0000256" key="8">
    <source>
        <dbReference type="SAM" id="SignalP"/>
    </source>
</evidence>
<dbReference type="Proteomes" id="UP000644749">
    <property type="component" value="Unassembled WGS sequence"/>
</dbReference>
<feature type="signal peptide" evidence="8">
    <location>
        <begin position="1"/>
        <end position="23"/>
    </location>
</feature>
<dbReference type="RefSeq" id="WP_191307503.1">
    <property type="nucleotide sequence ID" value="NZ_BNCL01000001.1"/>
</dbReference>
<accession>A0ABS1SD92</accession>
<dbReference type="EMBL" id="JAESHT010000038">
    <property type="protein sequence ID" value="MBL3675667.1"/>
    <property type="molecule type" value="Genomic_DNA"/>
</dbReference>
<dbReference type="InterPro" id="IPR008928">
    <property type="entry name" value="6-hairpin_glycosidase_sf"/>
</dbReference>
<dbReference type="PRINTS" id="PR00735">
    <property type="entry name" value="GLHYDRLASE8"/>
</dbReference>
<dbReference type="Gene3D" id="1.50.10.10">
    <property type="match status" value="1"/>
</dbReference>
<keyword evidence="4 9" id="KW-0378">Hydrolase</keyword>
<dbReference type="InterPro" id="IPR002037">
    <property type="entry name" value="Glyco_hydro_8"/>
</dbReference>
<evidence type="ECO:0000256" key="2">
    <source>
        <dbReference type="ARBA" id="ARBA00009209"/>
    </source>
</evidence>
<organism evidence="9 10">
    <name type="scientific">Paracoccus aerius</name>
    <dbReference type="NCBI Taxonomy" id="1915382"/>
    <lineage>
        <taxon>Bacteria</taxon>
        <taxon>Pseudomonadati</taxon>
        <taxon>Pseudomonadota</taxon>
        <taxon>Alphaproteobacteria</taxon>
        <taxon>Rhodobacterales</taxon>
        <taxon>Paracoccaceae</taxon>
        <taxon>Paracoccus</taxon>
    </lineage>
</organism>
<evidence type="ECO:0000256" key="1">
    <source>
        <dbReference type="ARBA" id="ARBA00000966"/>
    </source>
</evidence>
<dbReference type="InterPro" id="IPR012341">
    <property type="entry name" value="6hp_glycosidase-like_sf"/>
</dbReference>
<name>A0ABS1SD92_9RHOB</name>
<gene>
    <name evidence="9" type="ORF">JL111_19560</name>
</gene>
<evidence type="ECO:0000313" key="9">
    <source>
        <dbReference type="EMBL" id="MBL3675667.1"/>
    </source>
</evidence>
<dbReference type="EC" id="3.2.1.4" evidence="3"/>
<evidence type="ECO:0000256" key="5">
    <source>
        <dbReference type="ARBA" id="ARBA00023001"/>
    </source>
</evidence>
<dbReference type="SUPFAM" id="SSF48208">
    <property type="entry name" value="Six-hairpin glycosidases"/>
    <property type="match status" value="1"/>
</dbReference>
<dbReference type="Pfam" id="PF01270">
    <property type="entry name" value="Glyco_hydro_8"/>
    <property type="match status" value="1"/>
</dbReference>
<sequence length="334" mass="37372">MPFRRQLLLTFLAAGMPWPFASASGSAWWQIWCEQYLRNGRVVDWQQGISHSEGQGYGLLLAQAIGDRNAFEQIEAWTQAHLAVRQDRLMAWSRRQEDGRIDWRNATDGDLFRAWALLRADRDSGWNGYRDTALAVARDIADLCLSPDPRAPAEWLLLPGAEARRTPDRVLFNPSYIMPRALRELGEAASDPRLLQAADHGETVLAELAASSQLWNWVDVTGSSFLPSEEHRAGWGFDALRIPLYLVWSGYRAHPAVAAALQNLMMDAQPGHVVVARDEEGHLISQSDRPGFLALRDLTHCATLPNWLSGAGDYYSDILLALCHVALREGECFA</sequence>
<keyword evidence="7" id="KW-0119">Carbohydrate metabolism</keyword>
<keyword evidence="10" id="KW-1185">Reference proteome</keyword>